<dbReference type="InterPro" id="IPR010699">
    <property type="entry name" value="DUF1275"/>
</dbReference>
<keyword evidence="1" id="KW-0812">Transmembrane</keyword>
<keyword evidence="3" id="KW-1185">Reference proteome</keyword>
<protein>
    <submittedName>
        <fullName evidence="2">YoaK family protein</fullName>
    </submittedName>
</protein>
<feature type="transmembrane region" description="Helical" evidence="1">
    <location>
        <begin position="172"/>
        <end position="193"/>
    </location>
</feature>
<evidence type="ECO:0000313" key="2">
    <source>
        <dbReference type="EMBL" id="MFC5061362.1"/>
    </source>
</evidence>
<dbReference type="Pfam" id="PF06912">
    <property type="entry name" value="DUF1275"/>
    <property type="match status" value="1"/>
</dbReference>
<proteinExistence type="predicted"/>
<evidence type="ECO:0000313" key="3">
    <source>
        <dbReference type="Proteomes" id="UP001595947"/>
    </source>
</evidence>
<feature type="transmembrane region" description="Helical" evidence="1">
    <location>
        <begin position="12"/>
        <end position="31"/>
    </location>
</feature>
<keyword evidence="1" id="KW-0472">Membrane</keyword>
<reference evidence="3" key="1">
    <citation type="journal article" date="2019" name="Int. J. Syst. Evol. Microbiol.">
        <title>The Global Catalogue of Microorganisms (GCM) 10K type strain sequencing project: providing services to taxonomists for standard genome sequencing and annotation.</title>
        <authorList>
            <consortium name="The Broad Institute Genomics Platform"/>
            <consortium name="The Broad Institute Genome Sequencing Center for Infectious Disease"/>
            <person name="Wu L."/>
            <person name="Ma J."/>
        </authorList>
    </citation>
    <scope>NUCLEOTIDE SEQUENCE [LARGE SCALE GENOMIC DNA]</scope>
    <source>
        <strain evidence="3">CGMCC 4.7093</strain>
    </source>
</reference>
<dbReference type="EMBL" id="JBHSIV010000003">
    <property type="protein sequence ID" value="MFC5061362.1"/>
    <property type="molecule type" value="Genomic_DNA"/>
</dbReference>
<sequence>MAVSVRNHPEALPIGLLLSAIGGFLDAYTYVGFGGVFANAQTGNVVLLAVGLIRGDVAVALRHLPPLLSFLVGLGVAESLARPWARRALRRPTRVILAVEAVVLALCAAIALPDEAVTVAVAFVAALQVSTFKKVGDVPYNATVTTGNLRSLVAEFARWWGERAEDAGRRTAVLGAIVLSFAAGAALGAALTLATGRSAGFVAAGAVLVALTAIVVETVRRERATQ</sequence>
<dbReference type="PANTHER" id="PTHR37314:SF4">
    <property type="entry name" value="UPF0700 TRANSMEMBRANE PROTEIN YOAK"/>
    <property type="match status" value="1"/>
</dbReference>
<evidence type="ECO:0000256" key="1">
    <source>
        <dbReference type="SAM" id="Phobius"/>
    </source>
</evidence>
<organism evidence="2 3">
    <name type="scientific">Actinomycetospora atypica</name>
    <dbReference type="NCBI Taxonomy" id="1290095"/>
    <lineage>
        <taxon>Bacteria</taxon>
        <taxon>Bacillati</taxon>
        <taxon>Actinomycetota</taxon>
        <taxon>Actinomycetes</taxon>
        <taxon>Pseudonocardiales</taxon>
        <taxon>Pseudonocardiaceae</taxon>
        <taxon>Actinomycetospora</taxon>
    </lineage>
</organism>
<dbReference type="RefSeq" id="WP_378034709.1">
    <property type="nucleotide sequence ID" value="NZ_JBHSIV010000003.1"/>
</dbReference>
<dbReference type="PANTHER" id="PTHR37314">
    <property type="entry name" value="SLR0142 PROTEIN"/>
    <property type="match status" value="1"/>
</dbReference>
<feature type="transmembrane region" description="Helical" evidence="1">
    <location>
        <begin position="199"/>
        <end position="219"/>
    </location>
</feature>
<gene>
    <name evidence="2" type="ORF">ACFPBZ_04025</name>
</gene>
<keyword evidence="1" id="KW-1133">Transmembrane helix</keyword>
<name>A0ABV9YIC4_9PSEU</name>
<accession>A0ABV9YIC4</accession>
<feature type="transmembrane region" description="Helical" evidence="1">
    <location>
        <begin position="97"/>
        <end position="126"/>
    </location>
</feature>
<dbReference type="Proteomes" id="UP001595947">
    <property type="component" value="Unassembled WGS sequence"/>
</dbReference>
<comment type="caution">
    <text evidence="2">The sequence shown here is derived from an EMBL/GenBank/DDBJ whole genome shotgun (WGS) entry which is preliminary data.</text>
</comment>